<protein>
    <submittedName>
        <fullName evidence="2">Uncharacterized protein</fullName>
    </submittedName>
</protein>
<organism evidence="2 3">
    <name type="scientific">Halorientalis regularis</name>
    <dbReference type="NCBI Taxonomy" id="660518"/>
    <lineage>
        <taxon>Archaea</taxon>
        <taxon>Methanobacteriati</taxon>
        <taxon>Methanobacteriota</taxon>
        <taxon>Stenosarchaea group</taxon>
        <taxon>Halobacteria</taxon>
        <taxon>Halobacteriales</taxon>
        <taxon>Haloarculaceae</taxon>
        <taxon>Halorientalis</taxon>
    </lineage>
</organism>
<dbReference type="AlphaFoldDB" id="A0A1G7MTZ8"/>
<keyword evidence="1" id="KW-0812">Transmembrane</keyword>
<name>A0A1G7MTZ8_9EURY</name>
<dbReference type="RefSeq" id="WP_092692188.1">
    <property type="nucleotide sequence ID" value="NZ_FNBK01000008.1"/>
</dbReference>
<feature type="transmembrane region" description="Helical" evidence="1">
    <location>
        <begin position="40"/>
        <end position="60"/>
    </location>
</feature>
<keyword evidence="1" id="KW-1133">Transmembrane helix</keyword>
<evidence type="ECO:0000313" key="2">
    <source>
        <dbReference type="EMBL" id="SDF65167.1"/>
    </source>
</evidence>
<dbReference type="EMBL" id="FNBK01000008">
    <property type="protein sequence ID" value="SDF65167.1"/>
    <property type="molecule type" value="Genomic_DNA"/>
</dbReference>
<keyword evidence="1" id="KW-0472">Membrane</keyword>
<evidence type="ECO:0000313" key="3">
    <source>
        <dbReference type="Proteomes" id="UP000199076"/>
    </source>
</evidence>
<sequence length="79" mass="8222">MADITLFELHLDDATFSNSAPFVGGEEGAEADDADESGGAAGKLFILLALGAIVGLAWLVSRSEVGEEIEIDEEVELPS</sequence>
<gene>
    <name evidence="2" type="ORF">SAMN05216218_10863</name>
</gene>
<evidence type="ECO:0000256" key="1">
    <source>
        <dbReference type="SAM" id="Phobius"/>
    </source>
</evidence>
<proteinExistence type="predicted"/>
<reference evidence="3" key="1">
    <citation type="submission" date="2016-10" db="EMBL/GenBank/DDBJ databases">
        <authorList>
            <person name="Varghese N."/>
            <person name="Submissions S."/>
        </authorList>
    </citation>
    <scope>NUCLEOTIDE SEQUENCE [LARGE SCALE GENOMIC DNA]</scope>
    <source>
        <strain evidence="3">IBRC-M 10760</strain>
    </source>
</reference>
<accession>A0A1G7MTZ8</accession>
<dbReference type="Proteomes" id="UP000199076">
    <property type="component" value="Unassembled WGS sequence"/>
</dbReference>
<keyword evidence="3" id="KW-1185">Reference proteome</keyword>